<keyword evidence="4" id="KW-1185">Reference proteome</keyword>
<dbReference type="InterPro" id="IPR001653">
    <property type="entry name" value="DAP_epimerase_DapF"/>
</dbReference>
<dbReference type="RefSeq" id="WP_344438839.1">
    <property type="nucleotide sequence ID" value="NZ_BAAASL010000025.1"/>
</dbReference>
<gene>
    <name evidence="3" type="primary">dapF_2</name>
    <name evidence="3" type="ORF">GCM10010315_53680</name>
</gene>
<dbReference type="EMBL" id="BAAASL010000025">
    <property type="protein sequence ID" value="GAA2724289.1"/>
    <property type="molecule type" value="Genomic_DNA"/>
</dbReference>
<accession>A0ABP6GIZ1</accession>
<protein>
    <submittedName>
        <fullName evidence="3">Diaminopimelate epimerase</fullName>
    </submittedName>
</protein>
<dbReference type="Gene3D" id="3.10.310.10">
    <property type="entry name" value="Diaminopimelate Epimerase, Chain A, domain 1"/>
    <property type="match status" value="2"/>
</dbReference>
<comment type="caution">
    <text evidence="3">The sequence shown here is derived from an EMBL/GenBank/DDBJ whole genome shotgun (WGS) entry which is preliminary data.</text>
</comment>
<sequence>MERQRTARPGPRYVKGHCCGDGFLLLLDPGDRIPLSEDAVRRVCDPHAGLGGDGLVRLVESAGGGSHRRPRTAWFLDCREPDGSHTLLCGPGAGFAARYLAEAGLAPAGPVRFATPVGDQRATVDDKGRATVELPRPRVLGTASVTAEDRTHPATTVSLGSLHLVSVVDTPVSYLDLTKEPRTDSAAFPRTAGVIRPAPDLVFVNVLPRGSLRVRAYRPGTGEVRTGGTVACAAAAAVQHAAGGWDTTVVENPAGALTVTLAAGAPARLTGPTAISAEGTLDTRWLTPA</sequence>
<evidence type="ECO:0000313" key="4">
    <source>
        <dbReference type="Proteomes" id="UP001500886"/>
    </source>
</evidence>
<organism evidence="3 4">
    <name type="scientific">Streptomyces luteosporeus</name>
    <dbReference type="NCBI Taxonomy" id="173856"/>
    <lineage>
        <taxon>Bacteria</taxon>
        <taxon>Bacillati</taxon>
        <taxon>Actinomycetota</taxon>
        <taxon>Actinomycetes</taxon>
        <taxon>Kitasatosporales</taxon>
        <taxon>Streptomycetaceae</taxon>
        <taxon>Streptomyces</taxon>
    </lineage>
</organism>
<name>A0ABP6GIZ1_9ACTN</name>
<dbReference type="SUPFAM" id="SSF54506">
    <property type="entry name" value="Diaminopimelate epimerase-like"/>
    <property type="match status" value="2"/>
</dbReference>
<dbReference type="Proteomes" id="UP001500886">
    <property type="component" value="Unassembled WGS sequence"/>
</dbReference>
<evidence type="ECO:0000313" key="3">
    <source>
        <dbReference type="EMBL" id="GAA2724289.1"/>
    </source>
</evidence>
<dbReference type="PANTHER" id="PTHR31689">
    <property type="entry name" value="DIAMINOPIMELATE EPIMERASE, CHLOROPLASTIC"/>
    <property type="match status" value="1"/>
</dbReference>
<reference evidence="4" key="1">
    <citation type="journal article" date="2019" name="Int. J. Syst. Evol. Microbiol.">
        <title>The Global Catalogue of Microorganisms (GCM) 10K type strain sequencing project: providing services to taxonomists for standard genome sequencing and annotation.</title>
        <authorList>
            <consortium name="The Broad Institute Genomics Platform"/>
            <consortium name="The Broad Institute Genome Sequencing Center for Infectious Disease"/>
            <person name="Wu L."/>
            <person name="Ma J."/>
        </authorList>
    </citation>
    <scope>NUCLEOTIDE SEQUENCE [LARGE SCALE GENOMIC DNA]</scope>
    <source>
        <strain evidence="4">JCM 4542</strain>
    </source>
</reference>
<proteinExistence type="inferred from homology"/>
<dbReference type="PANTHER" id="PTHR31689:SF0">
    <property type="entry name" value="DIAMINOPIMELATE EPIMERASE"/>
    <property type="match status" value="1"/>
</dbReference>
<evidence type="ECO:0000256" key="2">
    <source>
        <dbReference type="ARBA" id="ARBA00023235"/>
    </source>
</evidence>
<dbReference type="Pfam" id="PF01678">
    <property type="entry name" value="DAP_epimerase"/>
    <property type="match status" value="1"/>
</dbReference>
<keyword evidence="2" id="KW-0413">Isomerase</keyword>
<comment type="similarity">
    <text evidence="1">Belongs to the diaminopimelate epimerase family.</text>
</comment>
<evidence type="ECO:0000256" key="1">
    <source>
        <dbReference type="ARBA" id="ARBA00010219"/>
    </source>
</evidence>